<comment type="caution">
    <text evidence="4">The sequence shown here is derived from an EMBL/GenBank/DDBJ whole genome shotgun (WGS) entry which is preliminary data.</text>
</comment>
<evidence type="ECO:0000259" key="3">
    <source>
        <dbReference type="Pfam" id="PF18291"/>
    </source>
</evidence>
<gene>
    <name evidence="4" type="ORF">HMPREF1062_03544</name>
</gene>
<protein>
    <recommendedName>
        <fullName evidence="3">HU domain-containing protein</fullName>
    </recommendedName>
</protein>
<dbReference type="OrthoDB" id="1072580at2"/>
<dbReference type="GO" id="GO:0003677">
    <property type="term" value="F:DNA binding"/>
    <property type="evidence" value="ECO:0007669"/>
    <property type="project" value="UniProtKB-KW"/>
</dbReference>
<evidence type="ECO:0000256" key="1">
    <source>
        <dbReference type="ARBA" id="ARBA00023125"/>
    </source>
</evidence>
<keyword evidence="5" id="KW-1185">Reference proteome</keyword>
<dbReference type="HOGENOM" id="CLU_112331_2_0_10"/>
<sequence length="165" mass="18092">MGTVKLKRYQRRKNIGDSSSPLYYYLRQKPDSGQLYNINRIASEIEGIGALSVEDVEHVIKSLVRSMKQILRDGNRVKLDNFGTFYITFRCPGVETAAKCSVKNITRVNIRFLADNTLKLVNESTVTTKGALNNVVFELEKLESGSGSGGSDSGGDGGLDENPLG</sequence>
<reference evidence="4 5" key="1">
    <citation type="submission" date="2012-02" db="EMBL/GenBank/DDBJ databases">
        <title>The Genome Sequence of Bacteroides cellulosilyticus CL02T12C19.</title>
        <authorList>
            <consortium name="The Broad Institute Genome Sequencing Platform"/>
            <person name="Earl A."/>
            <person name="Ward D."/>
            <person name="Feldgarden M."/>
            <person name="Gevers D."/>
            <person name="Zitomersky N.L."/>
            <person name="Coyne M.J."/>
            <person name="Comstock L.E."/>
            <person name="Young S.K."/>
            <person name="Zeng Q."/>
            <person name="Gargeya S."/>
            <person name="Fitzgerald M."/>
            <person name="Haas B."/>
            <person name="Abouelleil A."/>
            <person name="Alvarado L."/>
            <person name="Arachchi H.M."/>
            <person name="Berlin A."/>
            <person name="Chapman S.B."/>
            <person name="Gearin G."/>
            <person name="Goldberg J."/>
            <person name="Griggs A."/>
            <person name="Gujja S."/>
            <person name="Hansen M."/>
            <person name="Heiman D."/>
            <person name="Howarth C."/>
            <person name="Larimer J."/>
            <person name="Lui A."/>
            <person name="MacDonald P.J.P."/>
            <person name="McCowen C."/>
            <person name="Montmayeur A."/>
            <person name="Murphy C."/>
            <person name="Neiman D."/>
            <person name="Pearson M."/>
            <person name="Priest M."/>
            <person name="Roberts A."/>
            <person name="Saif S."/>
            <person name="Shea T."/>
            <person name="Sisk P."/>
            <person name="Stolte C."/>
            <person name="Sykes S."/>
            <person name="Wortman J."/>
            <person name="Nusbaum C."/>
            <person name="Birren B."/>
        </authorList>
    </citation>
    <scope>NUCLEOTIDE SEQUENCE [LARGE SCALE GENOMIC DNA]</scope>
    <source>
        <strain evidence="4 5">CL02T12C19</strain>
    </source>
</reference>
<dbReference type="SUPFAM" id="SSF47729">
    <property type="entry name" value="IHF-like DNA-binding proteins"/>
    <property type="match status" value="1"/>
</dbReference>
<dbReference type="EMBL" id="AGXG01000079">
    <property type="protein sequence ID" value="EIY28112.1"/>
    <property type="molecule type" value="Genomic_DNA"/>
</dbReference>
<evidence type="ECO:0000313" key="5">
    <source>
        <dbReference type="Proteomes" id="UP000003741"/>
    </source>
</evidence>
<name>I8VRT4_9BACE</name>
<keyword evidence="1" id="KW-0238">DNA-binding</keyword>
<dbReference type="Gene3D" id="4.10.520.10">
    <property type="entry name" value="IHF-like DNA-binding proteins"/>
    <property type="match status" value="1"/>
</dbReference>
<evidence type="ECO:0000313" key="4">
    <source>
        <dbReference type="EMBL" id="EIY28112.1"/>
    </source>
</evidence>
<dbReference type="RefSeq" id="WP_007217900.1">
    <property type="nucleotide sequence ID" value="NZ_JH724087.1"/>
</dbReference>
<dbReference type="PATRIC" id="fig|997874.3.peg.3633"/>
<dbReference type="AlphaFoldDB" id="I8VRT4"/>
<dbReference type="InterPro" id="IPR010992">
    <property type="entry name" value="IHF-like_DNA-bd_dom_sf"/>
</dbReference>
<organism evidence="4 5">
    <name type="scientific">Bacteroides cellulosilyticus CL02T12C19</name>
    <dbReference type="NCBI Taxonomy" id="997874"/>
    <lineage>
        <taxon>Bacteria</taxon>
        <taxon>Pseudomonadati</taxon>
        <taxon>Bacteroidota</taxon>
        <taxon>Bacteroidia</taxon>
        <taxon>Bacteroidales</taxon>
        <taxon>Bacteroidaceae</taxon>
        <taxon>Bacteroides</taxon>
    </lineage>
</organism>
<proteinExistence type="predicted"/>
<feature type="region of interest" description="Disordered" evidence="2">
    <location>
        <begin position="143"/>
        <end position="165"/>
    </location>
</feature>
<evidence type="ECO:0000256" key="2">
    <source>
        <dbReference type="SAM" id="MobiDB-lite"/>
    </source>
</evidence>
<feature type="compositionally biased region" description="Gly residues" evidence="2">
    <location>
        <begin position="146"/>
        <end position="157"/>
    </location>
</feature>
<feature type="domain" description="HU" evidence="3">
    <location>
        <begin position="29"/>
        <end position="119"/>
    </location>
</feature>
<dbReference type="InterPro" id="IPR041607">
    <property type="entry name" value="HU-HIG"/>
</dbReference>
<dbReference type="Proteomes" id="UP000003741">
    <property type="component" value="Unassembled WGS sequence"/>
</dbReference>
<dbReference type="Pfam" id="PF18291">
    <property type="entry name" value="HU-HIG"/>
    <property type="match status" value="1"/>
</dbReference>
<accession>I8VRT4</accession>